<gene>
    <name evidence="2" type="ORF">PLOB_00022797</name>
</gene>
<evidence type="ECO:0000313" key="3">
    <source>
        <dbReference type="Proteomes" id="UP001159405"/>
    </source>
</evidence>
<reference evidence="2 3" key="1">
    <citation type="submission" date="2022-05" db="EMBL/GenBank/DDBJ databases">
        <authorList>
            <consortium name="Genoscope - CEA"/>
            <person name="William W."/>
        </authorList>
    </citation>
    <scope>NUCLEOTIDE SEQUENCE [LARGE SCALE GENOMIC DNA]</scope>
</reference>
<feature type="region of interest" description="Disordered" evidence="1">
    <location>
        <begin position="264"/>
        <end position="315"/>
    </location>
</feature>
<comment type="caution">
    <text evidence="2">The sequence shown here is derived from an EMBL/GenBank/DDBJ whole genome shotgun (WGS) entry which is preliminary data.</text>
</comment>
<protein>
    <submittedName>
        <fullName evidence="2">Uncharacterized protein</fullName>
    </submittedName>
</protein>
<keyword evidence="3" id="KW-1185">Reference proteome</keyword>
<feature type="compositionally biased region" description="Basic residues" evidence="1">
    <location>
        <begin position="272"/>
        <end position="288"/>
    </location>
</feature>
<proteinExistence type="predicted"/>
<evidence type="ECO:0000313" key="2">
    <source>
        <dbReference type="EMBL" id="CAH3114906.1"/>
    </source>
</evidence>
<dbReference type="EMBL" id="CALNXK010000027">
    <property type="protein sequence ID" value="CAH3114906.1"/>
    <property type="molecule type" value="Genomic_DNA"/>
</dbReference>
<evidence type="ECO:0000256" key="1">
    <source>
        <dbReference type="SAM" id="MobiDB-lite"/>
    </source>
</evidence>
<organism evidence="2 3">
    <name type="scientific">Porites lobata</name>
    <dbReference type="NCBI Taxonomy" id="104759"/>
    <lineage>
        <taxon>Eukaryota</taxon>
        <taxon>Metazoa</taxon>
        <taxon>Cnidaria</taxon>
        <taxon>Anthozoa</taxon>
        <taxon>Hexacorallia</taxon>
        <taxon>Scleractinia</taxon>
        <taxon>Fungiina</taxon>
        <taxon>Poritidae</taxon>
        <taxon>Porites</taxon>
    </lineage>
</organism>
<sequence>MADLQHAGHHFQTVSCELWKVSGPKVRIKKDCSVCFSVDTVVTSQDIVVGFDKSGIDIDSITSIQRKASNNTWIVTFDSPVSKTAALNEQSVTISGCVVFLGDCENKVTIVKLYELPTELPDLVIIGRLLHYGRVFSFRRDRIAEGIYNGVRTARMVLDRPIPGQTFIAGEFARIRTLASPKPAENAVQKGTLQPRVNPSAASTVNSLAIARTTLLCRPCVACAWPILTPPRSVLIFITALMFFPLRFLPPVIFKLLREESKPRRNALNASGRRKNARERRKSARRGNVRNARNKNERRENAKRKRKRTAERENVEITSVRRNKIEGSANVFGPLG</sequence>
<dbReference type="Proteomes" id="UP001159405">
    <property type="component" value="Unassembled WGS sequence"/>
</dbReference>
<accession>A0ABN8NP69</accession>
<name>A0ABN8NP69_9CNID</name>